<comment type="similarity">
    <text evidence="2 6">Belongs to the class-III pyridoxal-phosphate-dependent aminotransferase family.</text>
</comment>
<protein>
    <submittedName>
        <fullName evidence="7">4-aminobutyrate---pyruvate transaminase</fullName>
    </submittedName>
</protein>
<dbReference type="Pfam" id="PF00202">
    <property type="entry name" value="Aminotran_3"/>
    <property type="match status" value="1"/>
</dbReference>
<reference evidence="7 8" key="1">
    <citation type="submission" date="2016-10" db="EMBL/GenBank/DDBJ databases">
        <authorList>
            <person name="de Groot N.N."/>
        </authorList>
    </citation>
    <scope>NUCLEOTIDE SEQUENCE [LARGE SCALE GENOMIC DNA]</scope>
    <source>
        <strain evidence="7 8">DSM 28010</strain>
    </source>
</reference>
<dbReference type="GO" id="GO:0030170">
    <property type="term" value="F:pyridoxal phosphate binding"/>
    <property type="evidence" value="ECO:0007669"/>
    <property type="project" value="InterPro"/>
</dbReference>
<dbReference type="Gene3D" id="3.40.640.10">
    <property type="entry name" value="Type I PLP-dependent aspartate aminotransferase-like (Major domain)"/>
    <property type="match status" value="1"/>
</dbReference>
<dbReference type="GO" id="GO:0009102">
    <property type="term" value="P:biotin biosynthetic process"/>
    <property type="evidence" value="ECO:0007669"/>
    <property type="project" value="TreeGrafter"/>
</dbReference>
<dbReference type="NCBIfam" id="NF004767">
    <property type="entry name" value="PRK06105.1"/>
    <property type="match status" value="1"/>
</dbReference>
<dbReference type="Proteomes" id="UP000199340">
    <property type="component" value="Unassembled WGS sequence"/>
</dbReference>
<sequence length="461" mass="50542">MTTPLSNSLHIADISTTLHPYTDARKHEKQGPIVIDRGEGIHVYDSNGKKYIEALSGLWSVAVGFNEQRLCDAAMAQMQKLPYYHTFAHKSHEPSIRLAEKLVEMTPEHLTRVFYTSSGSEANDTVVKMVWFYNNALGRPEKKKFLAREKAYHGITVASGSLTGLPYNHKHFDLPAIPVVHLTCPHFYRFGQDGETEAEFTQRLLAEAEETILREGPETIAAFIGEPVMGAGGVMVPPEGYWPGIEALCRKYDILLVSDEVINGFGRLGTTFGCEKMGFKPDILVTSKQLTSSYMPLAAIVFSEAVYDVIADNTHAIGTFGHGYTATGHPVATAVGLENLKIIEERDLIGNAARLSGPFQEGLRKYADHPLVGEVRGTGLIAALEMVADKETKRPFDPVGKLGGKAFEIGHEEGLICRNLGDTLALCPPLIITEDDAAEIVRIMGVILDRTLEFAKSEGMV</sequence>
<keyword evidence="7" id="KW-0670">Pyruvate</keyword>
<dbReference type="AlphaFoldDB" id="A0A1G8QCQ8"/>
<dbReference type="InterPro" id="IPR005814">
    <property type="entry name" value="Aminotrans_3"/>
</dbReference>
<proteinExistence type="inferred from homology"/>
<dbReference type="EMBL" id="FNEB01000007">
    <property type="protein sequence ID" value="SDJ02398.1"/>
    <property type="molecule type" value="Genomic_DNA"/>
</dbReference>
<dbReference type="STRING" id="490829.SAMN05421850_107208"/>
<keyword evidence="3" id="KW-0032">Aminotransferase</keyword>
<evidence type="ECO:0000313" key="7">
    <source>
        <dbReference type="EMBL" id="SDJ02398.1"/>
    </source>
</evidence>
<comment type="cofactor">
    <cofactor evidence="1">
        <name>pyridoxal 5'-phosphate</name>
        <dbReference type="ChEBI" id="CHEBI:597326"/>
    </cofactor>
</comment>
<dbReference type="PROSITE" id="PS00600">
    <property type="entry name" value="AA_TRANSFER_CLASS_3"/>
    <property type="match status" value="1"/>
</dbReference>
<evidence type="ECO:0000256" key="2">
    <source>
        <dbReference type="ARBA" id="ARBA00008954"/>
    </source>
</evidence>
<dbReference type="FunFam" id="3.40.640.10:FF:000014">
    <property type="entry name" value="Adenosylmethionine-8-amino-7-oxononanoate aminotransferase, probable"/>
    <property type="match status" value="1"/>
</dbReference>
<gene>
    <name evidence="7" type="ORF">SAMN05421850_107208</name>
</gene>
<accession>A0A1G8QCQ8</accession>
<keyword evidence="8" id="KW-1185">Reference proteome</keyword>
<dbReference type="InterPro" id="IPR015421">
    <property type="entry name" value="PyrdxlP-dep_Trfase_major"/>
</dbReference>
<dbReference type="OrthoDB" id="9801834at2"/>
<dbReference type="SUPFAM" id="SSF53383">
    <property type="entry name" value="PLP-dependent transferases"/>
    <property type="match status" value="1"/>
</dbReference>
<evidence type="ECO:0000256" key="3">
    <source>
        <dbReference type="ARBA" id="ARBA00022576"/>
    </source>
</evidence>
<dbReference type="InterPro" id="IPR049704">
    <property type="entry name" value="Aminotrans_3_PPA_site"/>
</dbReference>
<dbReference type="PANTHER" id="PTHR42684:SF3">
    <property type="entry name" value="ADENOSYLMETHIONINE-8-AMINO-7-OXONONANOATE AMINOTRANSFERASE"/>
    <property type="match status" value="1"/>
</dbReference>
<keyword evidence="4" id="KW-0808">Transferase</keyword>
<evidence type="ECO:0000313" key="8">
    <source>
        <dbReference type="Proteomes" id="UP000199340"/>
    </source>
</evidence>
<dbReference type="InterPro" id="IPR015422">
    <property type="entry name" value="PyrdxlP-dep_Trfase_small"/>
</dbReference>
<dbReference type="InterPro" id="IPR015424">
    <property type="entry name" value="PyrdxlP-dep_Trfase"/>
</dbReference>
<dbReference type="GO" id="GO:0004015">
    <property type="term" value="F:adenosylmethionine-8-amino-7-oxononanoate transaminase activity"/>
    <property type="evidence" value="ECO:0007669"/>
    <property type="project" value="TreeGrafter"/>
</dbReference>
<dbReference type="Gene3D" id="3.90.1150.10">
    <property type="entry name" value="Aspartate Aminotransferase, domain 1"/>
    <property type="match status" value="1"/>
</dbReference>
<evidence type="ECO:0000256" key="5">
    <source>
        <dbReference type="ARBA" id="ARBA00022898"/>
    </source>
</evidence>
<dbReference type="RefSeq" id="WP_090029364.1">
    <property type="nucleotide sequence ID" value="NZ_FNEB01000007.1"/>
</dbReference>
<evidence type="ECO:0000256" key="1">
    <source>
        <dbReference type="ARBA" id="ARBA00001933"/>
    </source>
</evidence>
<dbReference type="CDD" id="cd00610">
    <property type="entry name" value="OAT_like"/>
    <property type="match status" value="1"/>
</dbReference>
<name>A0A1G8QCQ8_9RHOB</name>
<organism evidence="7 8">
    <name type="scientific">Lutimaribacter saemankumensis</name>
    <dbReference type="NCBI Taxonomy" id="490829"/>
    <lineage>
        <taxon>Bacteria</taxon>
        <taxon>Pseudomonadati</taxon>
        <taxon>Pseudomonadota</taxon>
        <taxon>Alphaproteobacteria</taxon>
        <taxon>Rhodobacterales</taxon>
        <taxon>Roseobacteraceae</taxon>
        <taxon>Lutimaribacter</taxon>
    </lineage>
</organism>
<dbReference type="PANTHER" id="PTHR42684">
    <property type="entry name" value="ADENOSYLMETHIONINE-8-AMINO-7-OXONONANOATE AMINOTRANSFERASE"/>
    <property type="match status" value="1"/>
</dbReference>
<evidence type="ECO:0000256" key="6">
    <source>
        <dbReference type="RuleBase" id="RU003560"/>
    </source>
</evidence>
<evidence type="ECO:0000256" key="4">
    <source>
        <dbReference type="ARBA" id="ARBA00022679"/>
    </source>
</evidence>
<keyword evidence="5 6" id="KW-0663">Pyridoxal phosphate</keyword>
<dbReference type="GO" id="GO:0009448">
    <property type="term" value="P:gamma-aminobutyric acid metabolic process"/>
    <property type="evidence" value="ECO:0007669"/>
    <property type="project" value="TreeGrafter"/>
</dbReference>